<dbReference type="PANTHER" id="PTHR46795">
    <property type="entry name" value="ABC TRANSPORTER PERMEASE-RELATED-RELATED"/>
    <property type="match status" value="1"/>
</dbReference>
<evidence type="ECO:0000256" key="3">
    <source>
        <dbReference type="ARBA" id="ARBA00022692"/>
    </source>
</evidence>
<feature type="transmembrane region" description="Helical" evidence="6">
    <location>
        <begin position="195"/>
        <end position="217"/>
    </location>
</feature>
<feature type="transmembrane region" description="Helical" evidence="6">
    <location>
        <begin position="59"/>
        <end position="80"/>
    </location>
</feature>
<organism evidence="8 9">
    <name type="scientific">Staphylococcus hsinchuensis</name>
    <dbReference type="NCBI Taxonomy" id="3051183"/>
    <lineage>
        <taxon>Bacteria</taxon>
        <taxon>Bacillati</taxon>
        <taxon>Bacillota</taxon>
        <taxon>Bacilli</taxon>
        <taxon>Bacillales</taxon>
        <taxon>Staphylococcaceae</taxon>
        <taxon>Staphylococcus</taxon>
    </lineage>
</organism>
<dbReference type="InterPro" id="IPR052536">
    <property type="entry name" value="ABC-4_Integral_Memb_Prot"/>
</dbReference>
<dbReference type="InterPro" id="IPR027022">
    <property type="entry name" value="ABC_permease_BceB-typ"/>
</dbReference>
<gene>
    <name evidence="8" type="ORF">QQM35_02050</name>
</gene>
<dbReference type="PANTHER" id="PTHR46795:SF3">
    <property type="entry name" value="ABC TRANSPORTER PERMEASE"/>
    <property type="match status" value="1"/>
</dbReference>
<sequence length="636" mass="72949">MNFNQIVLKNFRQNLRHYAMYIFSLILSIIIYFSFVTLKYTHSINNDNSAKIIQKGSEVGANFLFVIIIVFLMYANYLFIKRRTREFALFQLIGLTRKNIMRMIIIEQLAMFVSTGVIGILIGIFGSKLLLMIVLKMLNISISVKLTLHSQALIQTILLLFLAFVFIVIHSYLFLRRRSILTMMKDNTQGDAKNAKISIFEVIFGIIGIVMIVYGYYLAKHFMNYLDKLQIILPFIILFLTTVGAYLFFRSSVSMIFKTLKRSKKGNVSITDVVFTSSIMHKMKKNALALTIIATISAITVTVLCFGAIYKASTETIVNETSPQDFNVYKEKQAQQFENKLDEHHIPFKKDYKETASVKLKKDNVFEKPKAMPKQDNIMTVTSNKFFHDDDIHGNQIKLINTQTMGAGMFKHHLGNSIQFDGLNNSTFKVNKEDKKVVFSGELTHNAPVILVKDQDYNKLKHHAKEIHSQYGFDLKNQKDWSKANKLYKSLFPKKEQQSHTTKKEITKTLDSSNGIILFVSSFLGLAFLVAAGCIIYIKQMDETEDEISNFRILQRMGYTHRDMMTGLGLKIFFNFSLPLVVSLLHAFFASTIVMKLSGVISMMPVFIVMVIYTLVYFIFAIMAFIHSNRVVKHSI</sequence>
<dbReference type="EMBL" id="CP128355">
    <property type="protein sequence ID" value="XAF70924.1"/>
    <property type="molecule type" value="Genomic_DNA"/>
</dbReference>
<evidence type="ECO:0000256" key="5">
    <source>
        <dbReference type="ARBA" id="ARBA00023136"/>
    </source>
</evidence>
<keyword evidence="9" id="KW-1185">Reference proteome</keyword>
<keyword evidence="6" id="KW-0813">Transport</keyword>
<dbReference type="RefSeq" id="WP_251517335.1">
    <property type="nucleotide sequence ID" value="NZ_CP128355.1"/>
</dbReference>
<reference evidence="8 9" key="1">
    <citation type="journal article" date="2024" name="Pathogens">
        <title>Staphylococcus hsinchuensis sp. nov., Isolated from Soymilk.</title>
        <authorList>
            <person name="Wang Y.T."/>
            <person name="Lin Y.C."/>
            <person name="Hsieh Y.H."/>
            <person name="Lin Y.T."/>
            <person name="Hamada M."/>
            <person name="Chen C.C."/>
            <person name="Liou J.S."/>
            <person name="Lee A.Y."/>
            <person name="Zhang W.L."/>
            <person name="Chen Y.T."/>
            <person name="Huang C.H."/>
        </authorList>
    </citation>
    <scope>NUCLEOTIDE SEQUENCE [LARGE SCALE GENOMIC DNA]</scope>
    <source>
        <strain evidence="8 9">H164</strain>
    </source>
</reference>
<dbReference type="Proteomes" id="UP001436297">
    <property type="component" value="Chromosome"/>
</dbReference>
<feature type="transmembrane region" description="Helical" evidence="6">
    <location>
        <begin position="152"/>
        <end position="175"/>
    </location>
</feature>
<dbReference type="InterPro" id="IPR003838">
    <property type="entry name" value="ABC3_permease_C"/>
</dbReference>
<dbReference type="Pfam" id="PF02687">
    <property type="entry name" value="FtsX"/>
    <property type="match status" value="1"/>
</dbReference>
<feature type="transmembrane region" description="Helical" evidence="6">
    <location>
        <begin position="18"/>
        <end position="38"/>
    </location>
</feature>
<keyword evidence="4 6" id="KW-1133">Transmembrane helix</keyword>
<keyword evidence="2 6" id="KW-1003">Cell membrane</keyword>
<evidence type="ECO:0000313" key="9">
    <source>
        <dbReference type="Proteomes" id="UP001436297"/>
    </source>
</evidence>
<feature type="transmembrane region" description="Helical" evidence="6">
    <location>
        <begin position="600"/>
        <end position="626"/>
    </location>
</feature>
<comment type="similarity">
    <text evidence="6">Belongs to the ABC-4 integral membrane protein family.</text>
</comment>
<evidence type="ECO:0000256" key="6">
    <source>
        <dbReference type="PIRNR" id="PIRNR018968"/>
    </source>
</evidence>
<evidence type="ECO:0000256" key="2">
    <source>
        <dbReference type="ARBA" id="ARBA00022475"/>
    </source>
</evidence>
<name>A0ABZ3EDM6_9STAP</name>
<feature type="domain" description="ABC3 transporter permease C-terminal" evidence="7">
    <location>
        <begin position="63"/>
        <end position="179"/>
    </location>
</feature>
<keyword evidence="3 6" id="KW-0812">Transmembrane</keyword>
<evidence type="ECO:0000259" key="7">
    <source>
        <dbReference type="Pfam" id="PF02687"/>
    </source>
</evidence>
<protein>
    <submittedName>
        <fullName evidence="8">ABC transporter permease</fullName>
    </submittedName>
</protein>
<feature type="transmembrane region" description="Helical" evidence="6">
    <location>
        <begin position="287"/>
        <end position="310"/>
    </location>
</feature>
<keyword evidence="5 6" id="KW-0472">Membrane</keyword>
<evidence type="ECO:0000313" key="8">
    <source>
        <dbReference type="EMBL" id="XAF70924.1"/>
    </source>
</evidence>
<feature type="transmembrane region" description="Helical" evidence="6">
    <location>
        <begin position="516"/>
        <end position="538"/>
    </location>
</feature>
<evidence type="ECO:0000256" key="1">
    <source>
        <dbReference type="ARBA" id="ARBA00004651"/>
    </source>
</evidence>
<dbReference type="PIRSF" id="PIRSF018968">
    <property type="entry name" value="ABC_permease_BceB"/>
    <property type="match status" value="1"/>
</dbReference>
<feature type="transmembrane region" description="Helical" evidence="6">
    <location>
        <begin position="572"/>
        <end position="594"/>
    </location>
</feature>
<proteinExistence type="inferred from homology"/>
<accession>A0ABZ3EDM6</accession>
<comment type="subcellular location">
    <subcellularLocation>
        <location evidence="1 6">Cell membrane</location>
        <topology evidence="1 6">Multi-pass membrane protein</topology>
    </subcellularLocation>
</comment>
<evidence type="ECO:0000256" key="4">
    <source>
        <dbReference type="ARBA" id="ARBA00022989"/>
    </source>
</evidence>
<feature type="transmembrane region" description="Helical" evidence="6">
    <location>
        <begin position="229"/>
        <end position="249"/>
    </location>
</feature>